<proteinExistence type="predicted"/>
<accession>A0ABI7VZY6</accession>
<dbReference type="Ensembl" id="ENSFCTT00005004223.1">
    <property type="protein sequence ID" value="ENSFCTP00005002538.1"/>
    <property type="gene ID" value="ENSFCTG00005001645.1"/>
</dbReference>
<keyword evidence="2" id="KW-1185">Reference proteome</keyword>
<dbReference type="GeneTree" id="ENSGT01150000288922"/>
<evidence type="ECO:0008006" key="3">
    <source>
        <dbReference type="Google" id="ProtNLM"/>
    </source>
</evidence>
<reference evidence="1" key="2">
    <citation type="submission" date="2025-08" db="UniProtKB">
        <authorList>
            <consortium name="Ensembl"/>
        </authorList>
    </citation>
    <scope>IDENTIFICATION</scope>
    <source>
        <strain evidence="1">breed Abyssinian</strain>
    </source>
</reference>
<evidence type="ECO:0000313" key="2">
    <source>
        <dbReference type="Proteomes" id="UP000823872"/>
    </source>
</evidence>
<evidence type="ECO:0000313" key="1">
    <source>
        <dbReference type="Ensembl" id="ENSFCTP00005002538.1"/>
    </source>
</evidence>
<protein>
    <recommendedName>
        <fullName evidence="3">Secreted protein</fullName>
    </recommendedName>
</protein>
<reference evidence="1 2" key="1">
    <citation type="submission" date="2021-02" db="EMBL/GenBank/DDBJ databases">
        <title>Safari Cat Assemblies.</title>
        <authorList>
            <person name="Bredemeyer K.R."/>
            <person name="Murphy W.J."/>
        </authorList>
    </citation>
    <scope>NUCLEOTIDE SEQUENCE [LARGE SCALE GENOMIC DNA]</scope>
</reference>
<reference evidence="1" key="3">
    <citation type="submission" date="2025-09" db="UniProtKB">
        <authorList>
            <consortium name="Ensembl"/>
        </authorList>
    </citation>
    <scope>IDENTIFICATION</scope>
    <source>
        <strain evidence="1">breed Abyssinian</strain>
    </source>
</reference>
<dbReference type="Proteomes" id="UP000823872">
    <property type="component" value="Chromosome C2"/>
</dbReference>
<name>A0ABI7VZY6_FELCA</name>
<organism evidence="1 2">
    <name type="scientific">Felis catus</name>
    <name type="common">Cat</name>
    <name type="synonym">Felis silvestris catus</name>
    <dbReference type="NCBI Taxonomy" id="9685"/>
    <lineage>
        <taxon>Eukaryota</taxon>
        <taxon>Metazoa</taxon>
        <taxon>Chordata</taxon>
        <taxon>Craniata</taxon>
        <taxon>Vertebrata</taxon>
        <taxon>Euteleostomi</taxon>
        <taxon>Mammalia</taxon>
        <taxon>Eutheria</taxon>
        <taxon>Laurasiatheria</taxon>
        <taxon>Carnivora</taxon>
        <taxon>Feliformia</taxon>
        <taxon>Felidae</taxon>
        <taxon>Felinae</taxon>
        <taxon>Felis</taxon>
    </lineage>
</organism>
<sequence>MFGSCCRNEGDSALQARQCSNQICAKFVASTCLALCSWTGSWAPWTPSAKDPSGKSSGKKTLFWVRVVLGTTGPRVNTQNVQSWSAWCWMF</sequence>